<dbReference type="Pfam" id="PF12710">
    <property type="entry name" value="HAD"/>
    <property type="match status" value="1"/>
</dbReference>
<proteinExistence type="predicted"/>
<protein>
    <submittedName>
        <fullName evidence="1">Uncharacterized protein</fullName>
    </submittedName>
</protein>
<gene>
    <name evidence="1" type="ORF">F0M18_13475</name>
</gene>
<organism evidence="1 2">
    <name type="scientific">Pseudohalioglobus sediminis</name>
    <dbReference type="NCBI Taxonomy" id="2606449"/>
    <lineage>
        <taxon>Bacteria</taxon>
        <taxon>Pseudomonadati</taxon>
        <taxon>Pseudomonadota</taxon>
        <taxon>Gammaproteobacteria</taxon>
        <taxon>Cellvibrionales</taxon>
        <taxon>Halieaceae</taxon>
        <taxon>Pseudohalioglobus</taxon>
    </lineage>
</organism>
<dbReference type="RefSeq" id="WP_149611971.1">
    <property type="nucleotide sequence ID" value="NZ_VTUX01000006.1"/>
</dbReference>
<dbReference type="InterPro" id="IPR023214">
    <property type="entry name" value="HAD_sf"/>
</dbReference>
<dbReference type="SUPFAM" id="SSF56784">
    <property type="entry name" value="HAD-like"/>
    <property type="match status" value="1"/>
</dbReference>
<name>A0A5B0WSM5_9GAMM</name>
<dbReference type="AlphaFoldDB" id="A0A5B0WSM5"/>
<dbReference type="EMBL" id="VTUX01000006">
    <property type="protein sequence ID" value="KAA1190072.1"/>
    <property type="molecule type" value="Genomic_DNA"/>
</dbReference>
<dbReference type="Gene3D" id="3.40.50.1000">
    <property type="entry name" value="HAD superfamily/HAD-like"/>
    <property type="match status" value="1"/>
</dbReference>
<keyword evidence="2" id="KW-1185">Reference proteome</keyword>
<reference evidence="1 2" key="1">
    <citation type="submission" date="2019-09" db="EMBL/GenBank/DDBJ databases">
        <authorList>
            <person name="Chen X.-Y."/>
        </authorList>
    </citation>
    <scope>NUCLEOTIDE SEQUENCE [LARGE SCALE GENOMIC DNA]</scope>
    <source>
        <strain evidence="1 2">NY5</strain>
    </source>
</reference>
<evidence type="ECO:0000313" key="2">
    <source>
        <dbReference type="Proteomes" id="UP000323708"/>
    </source>
</evidence>
<comment type="caution">
    <text evidence="1">The sequence shown here is derived from an EMBL/GenBank/DDBJ whole genome shotgun (WGS) entry which is preliminary data.</text>
</comment>
<sequence>MPAPVRGGPNEPLVVDLDGTLIREDMLRLALVDILRKSPTRLPTVLLGLAGGRVEFKKRAALAAVVDPARLSYNQRVLQLVRAARQHGREVVLATGSHRLPAALVAEYLGLFDSVLASEGPCNMKGPAKAEALVARYGLTGFDYVGNSHADIPVWQCAQRGFLVNADAGLESRLRRLKLNVEGL</sequence>
<dbReference type="InterPro" id="IPR036412">
    <property type="entry name" value="HAD-like_sf"/>
</dbReference>
<accession>A0A5B0WSM5</accession>
<dbReference type="Proteomes" id="UP000323708">
    <property type="component" value="Unassembled WGS sequence"/>
</dbReference>
<evidence type="ECO:0000313" key="1">
    <source>
        <dbReference type="EMBL" id="KAA1190072.1"/>
    </source>
</evidence>